<dbReference type="GO" id="GO:0043235">
    <property type="term" value="C:receptor complex"/>
    <property type="evidence" value="ECO:0000318"/>
    <property type="project" value="GO_Central"/>
</dbReference>
<dbReference type="GO" id="GO:0019221">
    <property type="term" value="P:cytokine-mediated signaling pathway"/>
    <property type="evidence" value="ECO:0000318"/>
    <property type="project" value="GO_Central"/>
</dbReference>
<dbReference type="SUPFAM" id="SSF49265">
    <property type="entry name" value="Fibronectin type III"/>
    <property type="match status" value="2"/>
</dbReference>
<keyword evidence="7" id="KW-0472">Membrane</keyword>
<evidence type="ECO:0000256" key="6">
    <source>
        <dbReference type="ARBA" id="ARBA00022989"/>
    </source>
</evidence>
<keyword evidence="5" id="KW-0677">Repeat</keyword>
<dbReference type="PROSITE" id="PS01355">
    <property type="entry name" value="HEMATOPO_REC_S_F1"/>
    <property type="match status" value="1"/>
</dbReference>
<dbReference type="SMART" id="SM00060">
    <property type="entry name" value="FN3"/>
    <property type="match status" value="1"/>
</dbReference>
<name>A0A6I8PM77_ORNAN</name>
<keyword evidence="3" id="KW-0812">Transmembrane</keyword>
<organism evidence="12 13">
    <name type="scientific">Ornithorhynchus anatinus</name>
    <name type="common">Duckbill platypus</name>
    <dbReference type="NCBI Taxonomy" id="9258"/>
    <lineage>
        <taxon>Eukaryota</taxon>
        <taxon>Metazoa</taxon>
        <taxon>Chordata</taxon>
        <taxon>Craniata</taxon>
        <taxon>Vertebrata</taxon>
        <taxon>Euteleostomi</taxon>
        <taxon>Mammalia</taxon>
        <taxon>Monotremata</taxon>
        <taxon>Ornithorhynchidae</taxon>
        <taxon>Ornithorhynchus</taxon>
    </lineage>
</organism>
<reference evidence="12" key="3">
    <citation type="submission" date="2025-09" db="UniProtKB">
        <authorList>
            <consortium name="Ensembl"/>
        </authorList>
    </citation>
    <scope>IDENTIFICATION</scope>
    <source>
        <strain evidence="12">Glennie</strain>
    </source>
</reference>
<dbReference type="Ensembl" id="ENSOANT00000058794.1">
    <property type="protein sequence ID" value="ENSOANP00000052805.1"/>
    <property type="gene ID" value="ENSOANG00000041876.1"/>
</dbReference>
<accession>A0A6I8PM77</accession>
<sequence>MGHFILQALEPARRYEVAIRCRLQDEKGFWSDWSPSISFWSVPAAPSSLVNLWVSASLCSPKPGGNSPLLLWKPLPNEANLSYEVVFRVRGCDLPPVVLPCCQASLPRDAEWAGVLAFNPTGRTPFANLTLKCAGSAPEGVRVKSTGNQGLLVTWEPGRGGEPQEYVVEWTSDVQTPQELHWIRLQAGEHRALLNGSFPPAVPFQVVVSGIFPQGLGRSLPAQGYGQETVPSAGPALQRLQDDPGGAPVVAWEQLPFRQRGGHLISYNLYVQAGTSPPTLCIVSADTQNLTLRNLVSSGRYKLWMTATTSAGEGFPGPSLLLQLPENTVRWKVLLGCLLLPGLLLLGCGLGLAFSKRCLHICHKLPPRWLWEDTPDPFNSRAAWTEEEDVPRALPPQEPPLLEVEEMEPLTAPQPGVAGQQPLHTFGYERHFLPTPEELGLYSAGQVDCTQVTMQPGEEEVQDDGERGPEETAGTEKCENLLALGEKGEINTGPEMTGVSQSLEGSPPRLLSSPL</sequence>
<dbReference type="CTD" id="9466"/>
<evidence type="ECO:0000256" key="8">
    <source>
        <dbReference type="ARBA" id="ARBA00023170"/>
    </source>
</evidence>
<dbReference type="GO" id="GO:0008284">
    <property type="term" value="P:positive regulation of cell population proliferation"/>
    <property type="evidence" value="ECO:0000318"/>
    <property type="project" value="GO_Central"/>
</dbReference>
<dbReference type="Bgee" id="ENSOANG00000041876">
    <property type="expression patterns" value="Expressed in fibroblast and 8 other cell types or tissues"/>
</dbReference>
<evidence type="ECO:0000313" key="12">
    <source>
        <dbReference type="Ensembl" id="ENSOANP00000052805.1"/>
    </source>
</evidence>
<evidence type="ECO:0000256" key="9">
    <source>
        <dbReference type="ARBA" id="ARBA00023180"/>
    </source>
</evidence>
<keyword evidence="4" id="KW-0732">Signal</keyword>
<dbReference type="Gene3D" id="2.60.40.10">
    <property type="entry name" value="Immunoglobulins"/>
    <property type="match status" value="3"/>
</dbReference>
<evidence type="ECO:0000256" key="3">
    <source>
        <dbReference type="ARBA" id="ARBA00022692"/>
    </source>
</evidence>
<comment type="subcellular location">
    <subcellularLocation>
        <location evidence="1">Membrane</location>
        <topology evidence="1">Single-pass type I membrane protein</topology>
    </subcellularLocation>
</comment>
<dbReference type="OrthoDB" id="5989951at2759"/>
<keyword evidence="8" id="KW-0675">Receptor</keyword>
<dbReference type="PANTHER" id="PTHR48423:SF1">
    <property type="entry name" value="INTERLEUKIN-27 RECEPTOR SUBUNIT ALPHA"/>
    <property type="match status" value="1"/>
</dbReference>
<dbReference type="InterPro" id="IPR003961">
    <property type="entry name" value="FN3_dom"/>
</dbReference>
<reference evidence="12" key="2">
    <citation type="submission" date="2025-08" db="UniProtKB">
        <authorList>
            <consortium name="Ensembl"/>
        </authorList>
    </citation>
    <scope>IDENTIFICATION</scope>
    <source>
        <strain evidence="12">Glennie</strain>
    </source>
</reference>
<comment type="similarity">
    <text evidence="2">Belongs to the type I cytokine receptor family. Type 2 subfamily.</text>
</comment>
<dbReference type="GO" id="GO:0009897">
    <property type="term" value="C:external side of plasma membrane"/>
    <property type="evidence" value="ECO:0000318"/>
    <property type="project" value="GO_Central"/>
</dbReference>
<evidence type="ECO:0000256" key="4">
    <source>
        <dbReference type="ARBA" id="ARBA00022729"/>
    </source>
</evidence>
<reference evidence="12 13" key="1">
    <citation type="journal article" date="2008" name="Nature">
        <title>Genome analysis of the platypus reveals unique signatures of evolution.</title>
        <authorList>
            <person name="Warren W.C."/>
            <person name="Hillier L.W."/>
            <person name="Marshall Graves J.A."/>
            <person name="Birney E."/>
            <person name="Ponting C.P."/>
            <person name="Grutzner F."/>
            <person name="Belov K."/>
            <person name="Miller W."/>
            <person name="Clarke L."/>
            <person name="Chinwalla A.T."/>
            <person name="Yang S.P."/>
            <person name="Heger A."/>
            <person name="Locke D.P."/>
            <person name="Miethke P."/>
            <person name="Waters P.D."/>
            <person name="Veyrunes F."/>
            <person name="Fulton L."/>
            <person name="Fulton B."/>
            <person name="Graves T."/>
            <person name="Wallis J."/>
            <person name="Puente X.S."/>
            <person name="Lopez-Otin C."/>
            <person name="Ordonez G.R."/>
            <person name="Eichler E.E."/>
            <person name="Chen L."/>
            <person name="Cheng Z."/>
            <person name="Deakin J.E."/>
            <person name="Alsop A."/>
            <person name="Thompson K."/>
            <person name="Kirby P."/>
            <person name="Papenfuss A.T."/>
            <person name="Wakefield M.J."/>
            <person name="Olender T."/>
            <person name="Lancet D."/>
            <person name="Huttley G.A."/>
            <person name="Smit A.F."/>
            <person name="Pask A."/>
            <person name="Temple-Smith P."/>
            <person name="Batzer M.A."/>
            <person name="Walker J.A."/>
            <person name="Konkel M.K."/>
            <person name="Harris R.S."/>
            <person name="Whittington C.M."/>
            <person name="Wong E.S."/>
            <person name="Gemmell N.J."/>
            <person name="Buschiazzo E."/>
            <person name="Vargas Jentzsch I.M."/>
            <person name="Merkel A."/>
            <person name="Schmitz J."/>
            <person name="Zemann A."/>
            <person name="Churakov G."/>
            <person name="Kriegs J.O."/>
            <person name="Brosius J."/>
            <person name="Murchison E.P."/>
            <person name="Sachidanandam R."/>
            <person name="Smith C."/>
            <person name="Hannon G.J."/>
            <person name="Tsend-Ayush E."/>
            <person name="McMillan D."/>
            <person name="Attenborough R."/>
            <person name="Rens W."/>
            <person name="Ferguson-Smith M."/>
            <person name="Lefevre C.M."/>
            <person name="Sharp J.A."/>
            <person name="Nicholas K.R."/>
            <person name="Ray D.A."/>
            <person name="Kube M."/>
            <person name="Reinhardt R."/>
            <person name="Pringle T.H."/>
            <person name="Taylor J."/>
            <person name="Jones R.C."/>
            <person name="Nixon B."/>
            <person name="Dacheux J.L."/>
            <person name="Niwa H."/>
            <person name="Sekita Y."/>
            <person name="Huang X."/>
            <person name="Stark A."/>
            <person name="Kheradpour P."/>
            <person name="Kellis M."/>
            <person name="Flicek P."/>
            <person name="Chen Y."/>
            <person name="Webber C."/>
            <person name="Hardison R."/>
            <person name="Nelson J."/>
            <person name="Hallsworth-Pepin K."/>
            <person name="Delehaunty K."/>
            <person name="Markovic C."/>
            <person name="Minx P."/>
            <person name="Feng Y."/>
            <person name="Kremitzki C."/>
            <person name="Mitreva M."/>
            <person name="Glasscock J."/>
            <person name="Wylie T."/>
            <person name="Wohldmann P."/>
            <person name="Thiru P."/>
            <person name="Nhan M.N."/>
            <person name="Pohl C.S."/>
            <person name="Smith S.M."/>
            <person name="Hou S."/>
            <person name="Nefedov M."/>
            <person name="de Jong P.J."/>
            <person name="Renfree M.B."/>
            <person name="Mardis E.R."/>
            <person name="Wilson R.K."/>
        </authorList>
    </citation>
    <scope>NUCLEOTIDE SEQUENCE [LARGE SCALE GENOMIC DNA]</scope>
    <source>
        <strain evidence="12 13">Glennie</strain>
    </source>
</reference>
<dbReference type="InterPro" id="IPR003531">
    <property type="entry name" value="Hempt_rcpt_S_F1_CS"/>
</dbReference>
<feature type="region of interest" description="Disordered" evidence="10">
    <location>
        <begin position="455"/>
        <end position="515"/>
    </location>
</feature>
<evidence type="ECO:0000256" key="2">
    <source>
        <dbReference type="ARBA" id="ARBA00008921"/>
    </source>
</evidence>
<protein>
    <submittedName>
        <fullName evidence="12">Interleukin 27 receptor subunit alpha</fullName>
    </submittedName>
</protein>
<dbReference type="AlphaFoldDB" id="A0A6I8PM77"/>
<feature type="compositionally biased region" description="Basic and acidic residues" evidence="10">
    <location>
        <begin position="464"/>
        <end position="479"/>
    </location>
</feature>
<feature type="domain" description="Fibronectin type-III" evidence="11">
    <location>
        <begin position="234"/>
        <end position="327"/>
    </location>
</feature>
<dbReference type="InParanoid" id="A0A6I8PM77"/>
<evidence type="ECO:0000256" key="1">
    <source>
        <dbReference type="ARBA" id="ARBA00004479"/>
    </source>
</evidence>
<dbReference type="InterPro" id="IPR052672">
    <property type="entry name" value="Type1_Cytokine_Rcpt_Type2"/>
</dbReference>
<dbReference type="CDD" id="cd00063">
    <property type="entry name" value="FN3"/>
    <property type="match status" value="1"/>
</dbReference>
<keyword evidence="13" id="KW-1185">Reference proteome</keyword>
<evidence type="ECO:0000259" key="11">
    <source>
        <dbReference type="PROSITE" id="PS50853"/>
    </source>
</evidence>
<dbReference type="PROSITE" id="PS50853">
    <property type="entry name" value="FN3"/>
    <property type="match status" value="2"/>
</dbReference>
<dbReference type="GO" id="GO:0004896">
    <property type="term" value="F:cytokine receptor activity"/>
    <property type="evidence" value="ECO:0000318"/>
    <property type="project" value="GO_Central"/>
</dbReference>
<keyword evidence="9" id="KW-0325">Glycoprotein</keyword>
<proteinExistence type="inferred from homology"/>
<dbReference type="KEGG" id="oaa:103165717"/>
<dbReference type="GeneID" id="103165717"/>
<dbReference type="InterPro" id="IPR036116">
    <property type="entry name" value="FN3_sf"/>
</dbReference>
<keyword evidence="6" id="KW-1133">Transmembrane helix</keyword>
<dbReference type="Proteomes" id="UP000002279">
    <property type="component" value="Chromosome 7"/>
</dbReference>
<dbReference type="FunCoup" id="A0A6I8PM77">
    <property type="interactions" value="397"/>
</dbReference>
<evidence type="ECO:0000313" key="13">
    <source>
        <dbReference type="Proteomes" id="UP000002279"/>
    </source>
</evidence>
<dbReference type="InterPro" id="IPR013783">
    <property type="entry name" value="Ig-like_fold"/>
</dbReference>
<gene>
    <name evidence="12" type="primary">IL27RA</name>
</gene>
<dbReference type="PANTHER" id="PTHR48423">
    <property type="entry name" value="INTERLEUKIN-27 RECEPTOR SUBUNIT ALPHA"/>
    <property type="match status" value="1"/>
</dbReference>
<feature type="domain" description="Fibronectin type-III" evidence="11">
    <location>
        <begin position="137"/>
        <end position="232"/>
    </location>
</feature>
<evidence type="ECO:0000256" key="7">
    <source>
        <dbReference type="ARBA" id="ARBA00023136"/>
    </source>
</evidence>
<dbReference type="GO" id="GO:0019955">
    <property type="term" value="F:cytokine binding"/>
    <property type="evidence" value="ECO:0000318"/>
    <property type="project" value="GO_Central"/>
</dbReference>
<dbReference type="GeneTree" id="ENSGT00700000104610"/>
<dbReference type="RefSeq" id="XP_028925610.1">
    <property type="nucleotide sequence ID" value="XM_029069777.1"/>
</dbReference>
<evidence type="ECO:0000256" key="5">
    <source>
        <dbReference type="ARBA" id="ARBA00022737"/>
    </source>
</evidence>
<dbReference type="OMA" id="TCCCSLI"/>
<evidence type="ECO:0000256" key="10">
    <source>
        <dbReference type="SAM" id="MobiDB-lite"/>
    </source>
</evidence>